<dbReference type="GO" id="GO:0012505">
    <property type="term" value="C:endomembrane system"/>
    <property type="evidence" value="ECO:0007669"/>
    <property type="project" value="UniProtKB-SubCell"/>
</dbReference>
<gene>
    <name evidence="6" type="ORF">B1991_03910</name>
</gene>
<organism evidence="6 7">
    <name type="scientific">Rhodanobacter lindaniclasticus</name>
    <dbReference type="NCBI Taxonomy" id="75310"/>
    <lineage>
        <taxon>Bacteria</taxon>
        <taxon>Pseudomonadati</taxon>
        <taxon>Pseudomonadota</taxon>
        <taxon>Gammaproteobacteria</taxon>
        <taxon>Lysobacterales</taxon>
        <taxon>Rhodanobacteraceae</taxon>
        <taxon>Rhodanobacter</taxon>
    </lineage>
</organism>
<evidence type="ECO:0000256" key="4">
    <source>
        <dbReference type="ARBA" id="ARBA00023136"/>
    </source>
</evidence>
<keyword evidence="2" id="KW-0812">Transmembrane</keyword>
<dbReference type="Proteomes" id="UP000306317">
    <property type="component" value="Unassembled WGS sequence"/>
</dbReference>
<evidence type="ECO:0000256" key="2">
    <source>
        <dbReference type="ARBA" id="ARBA00022692"/>
    </source>
</evidence>
<dbReference type="OrthoDB" id="9813247at2"/>
<reference evidence="6 7" key="1">
    <citation type="submission" date="2017-02" db="EMBL/GenBank/DDBJ databases">
        <title>Whole genome sequencing of Rhodanobacter lindaniclasticus DSM 17932.</title>
        <authorList>
            <person name="Kumar S."/>
            <person name="Patil P."/>
            <person name="Patil P.B."/>
        </authorList>
    </citation>
    <scope>NUCLEOTIDE SEQUENCE [LARGE SCALE GENOMIC DNA]</scope>
    <source>
        <strain evidence="6 7">DSM 17932</strain>
    </source>
</reference>
<dbReference type="RefSeq" id="WP_136257392.1">
    <property type="nucleotide sequence ID" value="NZ_MWIO01000013.1"/>
</dbReference>
<dbReference type="InterPro" id="IPR010652">
    <property type="entry name" value="DUF1232"/>
</dbReference>
<sequence length="190" mass="21828">MSLELHITLSDADLKLFVDSITEARKQVDTVDAISIVGAARKLLEETNRAELPDFVANRLKHLDTMITMVEDAGFALPTEDRDNVLAALAYFSSQDDVLPDNVPVLGFLDDAIMIELCMRELQYEIEAYDDFRHWRDDEATRRGESKAGLMLNRVEWAEARRQEAIERMHRRRREAYAGGSWTPVLFKVR</sequence>
<comment type="caution">
    <text evidence="6">The sequence shown here is derived from an EMBL/GenBank/DDBJ whole genome shotgun (WGS) entry which is preliminary data.</text>
</comment>
<evidence type="ECO:0000259" key="5">
    <source>
        <dbReference type="Pfam" id="PF06803"/>
    </source>
</evidence>
<comment type="subcellular location">
    <subcellularLocation>
        <location evidence="1">Endomembrane system</location>
        <topology evidence="1">Multi-pass membrane protein</topology>
    </subcellularLocation>
</comment>
<protein>
    <recommendedName>
        <fullName evidence="5">DUF1232 domain-containing protein</fullName>
    </recommendedName>
</protein>
<keyword evidence="4" id="KW-0472">Membrane</keyword>
<proteinExistence type="predicted"/>
<keyword evidence="3" id="KW-1133">Transmembrane helix</keyword>
<name>A0A4S3KJV5_9GAMM</name>
<accession>A0A4S3KJV5</accession>
<keyword evidence="7" id="KW-1185">Reference proteome</keyword>
<evidence type="ECO:0000313" key="7">
    <source>
        <dbReference type="Proteomes" id="UP000306317"/>
    </source>
</evidence>
<dbReference type="AlphaFoldDB" id="A0A4S3KJV5"/>
<evidence type="ECO:0000256" key="3">
    <source>
        <dbReference type="ARBA" id="ARBA00022989"/>
    </source>
</evidence>
<evidence type="ECO:0000313" key="6">
    <source>
        <dbReference type="EMBL" id="THD08910.1"/>
    </source>
</evidence>
<dbReference type="EMBL" id="MWIO01000013">
    <property type="protein sequence ID" value="THD08910.1"/>
    <property type="molecule type" value="Genomic_DNA"/>
</dbReference>
<feature type="domain" description="DUF1232" evidence="5">
    <location>
        <begin position="85"/>
        <end position="115"/>
    </location>
</feature>
<evidence type="ECO:0000256" key="1">
    <source>
        <dbReference type="ARBA" id="ARBA00004127"/>
    </source>
</evidence>
<dbReference type="Pfam" id="PF06803">
    <property type="entry name" value="DUF1232"/>
    <property type="match status" value="1"/>
</dbReference>